<keyword evidence="2 9" id="KW-0436">Ligase</keyword>
<dbReference type="AlphaFoldDB" id="A0A9W9BWM7"/>
<evidence type="ECO:0000313" key="10">
    <source>
        <dbReference type="Proteomes" id="UP001140562"/>
    </source>
</evidence>
<dbReference type="InterPro" id="IPR036615">
    <property type="entry name" value="Mur_ligase_C_dom_sf"/>
</dbReference>
<keyword evidence="7" id="KW-0175">Coiled coil</keyword>
<organism evidence="9 10">
    <name type="scientific">Didymella glomerata</name>
    <dbReference type="NCBI Taxonomy" id="749621"/>
    <lineage>
        <taxon>Eukaryota</taxon>
        <taxon>Fungi</taxon>
        <taxon>Dikarya</taxon>
        <taxon>Ascomycota</taxon>
        <taxon>Pezizomycotina</taxon>
        <taxon>Dothideomycetes</taxon>
        <taxon>Pleosporomycetidae</taxon>
        <taxon>Pleosporales</taxon>
        <taxon>Pleosporineae</taxon>
        <taxon>Didymellaceae</taxon>
        <taxon>Didymella</taxon>
    </lineage>
</organism>
<dbReference type="PANTHER" id="PTHR11136">
    <property type="entry name" value="FOLYLPOLYGLUTAMATE SYNTHASE-RELATED"/>
    <property type="match status" value="1"/>
</dbReference>
<feature type="region of interest" description="Disordered" evidence="8">
    <location>
        <begin position="688"/>
        <end position="869"/>
    </location>
</feature>
<dbReference type="GO" id="GO:0008841">
    <property type="term" value="F:dihydrofolate synthase activity"/>
    <property type="evidence" value="ECO:0007669"/>
    <property type="project" value="UniProtKB-EC"/>
</dbReference>
<keyword evidence="5" id="KW-0067">ATP-binding</keyword>
<keyword evidence="3" id="KW-0479">Metal-binding</keyword>
<feature type="compositionally biased region" description="Basic and acidic residues" evidence="8">
    <location>
        <begin position="791"/>
        <end position="807"/>
    </location>
</feature>
<feature type="coiled-coil region" evidence="7">
    <location>
        <begin position="485"/>
        <end position="519"/>
    </location>
</feature>
<gene>
    <name evidence="9" type="primary">FOL3</name>
    <name evidence="9" type="ORF">N0V87_007885</name>
</gene>
<accession>A0A9W9BWM7</accession>
<dbReference type="GO" id="GO:0005739">
    <property type="term" value="C:mitochondrion"/>
    <property type="evidence" value="ECO:0007669"/>
    <property type="project" value="TreeGrafter"/>
</dbReference>
<dbReference type="NCBIfam" id="TIGR01499">
    <property type="entry name" value="folC"/>
    <property type="match status" value="1"/>
</dbReference>
<dbReference type="Proteomes" id="UP001140562">
    <property type="component" value="Unassembled WGS sequence"/>
</dbReference>
<dbReference type="PANTHER" id="PTHR11136:SF0">
    <property type="entry name" value="DIHYDROFOLATE SYNTHETASE-RELATED"/>
    <property type="match status" value="1"/>
</dbReference>
<dbReference type="GO" id="GO:0046872">
    <property type="term" value="F:metal ion binding"/>
    <property type="evidence" value="ECO:0007669"/>
    <property type="project" value="UniProtKB-KW"/>
</dbReference>
<comment type="caution">
    <text evidence="9">The sequence shown here is derived from an EMBL/GenBank/DDBJ whole genome shotgun (WGS) entry which is preliminary data.</text>
</comment>
<keyword evidence="6" id="KW-0460">Magnesium</keyword>
<dbReference type="Gene3D" id="3.40.1190.10">
    <property type="entry name" value="Mur-like, catalytic domain"/>
    <property type="match status" value="1"/>
</dbReference>
<feature type="compositionally biased region" description="Basic and acidic residues" evidence="8">
    <location>
        <begin position="824"/>
        <end position="846"/>
    </location>
</feature>
<evidence type="ECO:0000256" key="1">
    <source>
        <dbReference type="ARBA" id="ARBA00008276"/>
    </source>
</evidence>
<feature type="compositionally biased region" description="Basic and acidic residues" evidence="8">
    <location>
        <begin position="856"/>
        <end position="869"/>
    </location>
</feature>
<feature type="region of interest" description="Disordered" evidence="8">
    <location>
        <begin position="586"/>
        <end position="616"/>
    </location>
</feature>
<dbReference type="InterPro" id="IPR036565">
    <property type="entry name" value="Mur-like_cat_sf"/>
</dbReference>
<dbReference type="InterPro" id="IPR018109">
    <property type="entry name" value="Folylpolyglutamate_synth_CS"/>
</dbReference>
<evidence type="ECO:0000256" key="8">
    <source>
        <dbReference type="SAM" id="MobiDB-lite"/>
    </source>
</evidence>
<dbReference type="GO" id="GO:0004326">
    <property type="term" value="F:tetrahydrofolylpolyglutamate synthase activity"/>
    <property type="evidence" value="ECO:0007669"/>
    <property type="project" value="InterPro"/>
</dbReference>
<evidence type="ECO:0000256" key="4">
    <source>
        <dbReference type="ARBA" id="ARBA00022741"/>
    </source>
</evidence>
<evidence type="ECO:0000256" key="2">
    <source>
        <dbReference type="ARBA" id="ARBA00022598"/>
    </source>
</evidence>
<dbReference type="Gene3D" id="3.90.190.20">
    <property type="entry name" value="Mur ligase, C-terminal domain"/>
    <property type="match status" value="1"/>
</dbReference>
<proteinExistence type="inferred from homology"/>
<dbReference type="GO" id="GO:0005829">
    <property type="term" value="C:cytosol"/>
    <property type="evidence" value="ECO:0007669"/>
    <property type="project" value="TreeGrafter"/>
</dbReference>
<sequence length="869" mass="96967">MAKIQPGLERISALLKDVTYPWKSIHVAGTNGKGSICHYASSMLVGRSVKVGKFTSPHLVDRWDCIQINGEPVTEGKFRVVERHYDQLNKKLDIGASPFEILTAVAFTCFHDAKVKVGVVEVGMGGRLDSTNVLNNQAISVISKIARDHEGFLGNTLSEIAGHKAGILRPSVPYIINSTNEANVQSVIEDYAQSIGAGPRLLSTSWELQQRLYDSSKWNRATTKLLPFQQENLKLAVVAVMETLESMDKSTNPRELAKTLLTNASHRHPGRQEFLPATPVFREATNRENQILVDGAHNPDAARTLNEFVHNNLRFGQSPRAERPEGGWPVTWVLAMTEGKDAREYLATILKPGDKVVTTTFGPVDGMPWVKPMDPQKLLEIARSVEPTITGVHVTILGALRALCTAKYISNRTAQWAPIALTGSLYLVGDLHREMRTRQAKTWWTSPAAQADREAFLKIHAEERERVSAVLGLKGGRASLPGVQTDSAAEEQSKLQEELDALTREAQELEIEEGRLVKDQSMILGSTDDDQALSAVERLELEDRRFAELHATPEQLAASLARAERAKEALARQQVAMEAAAEARKEKQEKRLAKKKRLEERREKRALNRRHQQEEAARRVFERIKAGQQTILPDWLKVKLKRDPSYAQGSAQAIDTASSEPPDVLSFMIQDTKVLSFPDARARAGFKITRAPTPRDAVPKEVASDSIDREHRNSSSRGSDSKSPRTSPKSEPARTSPSSADFVKIVPPRRSGSQEAKPQEPEPHDALSVLDEPGAATACQTERRRRGQGARRREQGERTVDREEDRKGRLKIHMHYSSDTNLLTRERGLPKEKDRTEAWPHDDKTKTANRTPIRYYRHDDDVRGRGDGS</sequence>
<keyword evidence="4" id="KW-0547">Nucleotide-binding</keyword>
<dbReference type="PROSITE" id="PS01012">
    <property type="entry name" value="FOLYLPOLYGLU_SYNT_2"/>
    <property type="match status" value="1"/>
</dbReference>
<reference evidence="9" key="1">
    <citation type="submission" date="2022-10" db="EMBL/GenBank/DDBJ databases">
        <title>Tapping the CABI collections for fungal endophytes: first genome assemblies for Collariella, Neodidymelliopsis, Ascochyta clinopodiicola, Didymella pomorum, Didymosphaeria variabile, Neocosmospora piperis and Neocucurbitaria cava.</title>
        <authorList>
            <person name="Hill R."/>
        </authorList>
    </citation>
    <scope>NUCLEOTIDE SEQUENCE</scope>
    <source>
        <strain evidence="9">IMI 360193</strain>
    </source>
</reference>
<evidence type="ECO:0000256" key="5">
    <source>
        <dbReference type="ARBA" id="ARBA00022840"/>
    </source>
</evidence>
<dbReference type="OrthoDB" id="5212574at2759"/>
<dbReference type="GO" id="GO:0005524">
    <property type="term" value="F:ATP binding"/>
    <property type="evidence" value="ECO:0007669"/>
    <property type="project" value="UniProtKB-KW"/>
</dbReference>
<feature type="compositionally biased region" description="Basic and acidic residues" evidence="8">
    <location>
        <begin position="697"/>
        <end position="723"/>
    </location>
</feature>
<name>A0A9W9BWM7_9PLEO</name>
<dbReference type="EC" id="6.3.2.12" evidence="9"/>
<evidence type="ECO:0000256" key="3">
    <source>
        <dbReference type="ARBA" id="ARBA00022723"/>
    </source>
</evidence>
<comment type="similarity">
    <text evidence="1">Belongs to the folylpolyglutamate synthase family.</text>
</comment>
<dbReference type="InterPro" id="IPR001645">
    <property type="entry name" value="Folylpolyglutamate_synth"/>
</dbReference>
<protein>
    <submittedName>
        <fullName evidence="9">Folylpolyglutamate synthase</fullName>
        <ecNumber evidence="9">6.3.2.12</ecNumber>
    </submittedName>
</protein>
<keyword evidence="10" id="KW-1185">Reference proteome</keyword>
<dbReference type="SUPFAM" id="SSF53244">
    <property type="entry name" value="MurD-like peptide ligases, peptide-binding domain"/>
    <property type="match status" value="1"/>
</dbReference>
<evidence type="ECO:0000256" key="6">
    <source>
        <dbReference type="ARBA" id="ARBA00022842"/>
    </source>
</evidence>
<evidence type="ECO:0000313" key="9">
    <source>
        <dbReference type="EMBL" id="KAJ4333067.1"/>
    </source>
</evidence>
<dbReference type="EMBL" id="JAPEUV010000102">
    <property type="protein sequence ID" value="KAJ4333067.1"/>
    <property type="molecule type" value="Genomic_DNA"/>
</dbReference>
<evidence type="ECO:0000256" key="7">
    <source>
        <dbReference type="SAM" id="Coils"/>
    </source>
</evidence>
<dbReference type="SUPFAM" id="SSF53623">
    <property type="entry name" value="MurD-like peptide ligases, catalytic domain"/>
    <property type="match status" value="1"/>
</dbReference>